<organism evidence="3">
    <name type="scientific">Anopheles marajoara</name>
    <dbReference type="NCBI Taxonomy" id="58244"/>
    <lineage>
        <taxon>Eukaryota</taxon>
        <taxon>Metazoa</taxon>
        <taxon>Ecdysozoa</taxon>
        <taxon>Arthropoda</taxon>
        <taxon>Hexapoda</taxon>
        <taxon>Insecta</taxon>
        <taxon>Pterygota</taxon>
        <taxon>Neoptera</taxon>
        <taxon>Endopterygota</taxon>
        <taxon>Diptera</taxon>
        <taxon>Nematocera</taxon>
        <taxon>Culicoidea</taxon>
        <taxon>Culicidae</taxon>
        <taxon>Anophelinae</taxon>
        <taxon>Anopheles</taxon>
    </lineage>
</organism>
<keyword evidence="2" id="KW-0732">Signal</keyword>
<sequence>MFVDVAYILSLCLHVHTADLDSLLTEWRWRRPLAALYVRRFYTTSSLPRTTTTTVGDLQDVPGTQRSQVRRESLTKRCTK</sequence>
<protein>
    <submittedName>
        <fullName evidence="3">Putative secreted protein</fullName>
    </submittedName>
</protein>
<feature type="chain" id="PRO_5014882608" evidence="2">
    <location>
        <begin position="18"/>
        <end position="80"/>
    </location>
</feature>
<name>A0A2M4CBS1_9DIPT</name>
<evidence type="ECO:0000256" key="1">
    <source>
        <dbReference type="SAM" id="MobiDB-lite"/>
    </source>
</evidence>
<feature type="signal peptide" evidence="2">
    <location>
        <begin position="1"/>
        <end position="17"/>
    </location>
</feature>
<dbReference type="AlphaFoldDB" id="A0A2M4CBS1"/>
<evidence type="ECO:0000256" key="2">
    <source>
        <dbReference type="SAM" id="SignalP"/>
    </source>
</evidence>
<accession>A0A2M4CBS1</accession>
<evidence type="ECO:0000313" key="3">
    <source>
        <dbReference type="EMBL" id="MBW62709.1"/>
    </source>
</evidence>
<proteinExistence type="predicted"/>
<feature type="region of interest" description="Disordered" evidence="1">
    <location>
        <begin position="53"/>
        <end position="80"/>
    </location>
</feature>
<dbReference type="EMBL" id="GGFJ01013568">
    <property type="protein sequence ID" value="MBW62709.1"/>
    <property type="molecule type" value="Transcribed_RNA"/>
</dbReference>
<reference evidence="3" key="1">
    <citation type="submission" date="2018-01" db="EMBL/GenBank/DDBJ databases">
        <title>An insight into the sialome of Amazonian anophelines.</title>
        <authorList>
            <person name="Ribeiro J.M."/>
            <person name="Scarpassa V."/>
            <person name="Calvo E."/>
        </authorList>
    </citation>
    <scope>NUCLEOTIDE SEQUENCE</scope>
    <source>
        <tissue evidence="3">Salivary glands</tissue>
    </source>
</reference>
<feature type="compositionally biased region" description="Basic and acidic residues" evidence="1">
    <location>
        <begin position="69"/>
        <end position="80"/>
    </location>
</feature>